<evidence type="ECO:0000313" key="4">
    <source>
        <dbReference type="EMBL" id="OAQ62075.1"/>
    </source>
</evidence>
<protein>
    <submittedName>
        <fullName evidence="4">Uncharacterized protein</fullName>
    </submittedName>
</protein>
<feature type="region of interest" description="Disordered" evidence="1">
    <location>
        <begin position="302"/>
        <end position="324"/>
    </location>
</feature>
<dbReference type="RefSeq" id="XP_018139779.1">
    <property type="nucleotide sequence ID" value="XM_018291960.1"/>
</dbReference>
<name>A0A179F980_METCM</name>
<keyword evidence="3" id="KW-0732">Signal</keyword>
<organism evidence="4 5">
    <name type="scientific">Pochonia chlamydosporia 170</name>
    <dbReference type="NCBI Taxonomy" id="1380566"/>
    <lineage>
        <taxon>Eukaryota</taxon>
        <taxon>Fungi</taxon>
        <taxon>Dikarya</taxon>
        <taxon>Ascomycota</taxon>
        <taxon>Pezizomycotina</taxon>
        <taxon>Sordariomycetes</taxon>
        <taxon>Hypocreomycetidae</taxon>
        <taxon>Hypocreales</taxon>
        <taxon>Clavicipitaceae</taxon>
        <taxon>Pochonia</taxon>
    </lineage>
</organism>
<keyword evidence="2" id="KW-0812">Transmembrane</keyword>
<reference evidence="4 5" key="1">
    <citation type="journal article" date="2016" name="PLoS Pathog.">
        <title>Biosynthesis of antibiotic leucinostatins in bio-control fungus Purpureocillium lilacinum and their inhibition on phytophthora revealed by genome mining.</title>
        <authorList>
            <person name="Wang G."/>
            <person name="Liu Z."/>
            <person name="Lin R."/>
            <person name="Li E."/>
            <person name="Mao Z."/>
            <person name="Ling J."/>
            <person name="Yang Y."/>
            <person name="Yin W.B."/>
            <person name="Xie B."/>
        </authorList>
    </citation>
    <scope>NUCLEOTIDE SEQUENCE [LARGE SCALE GENOMIC DNA]</scope>
    <source>
        <strain evidence="4">170</strain>
    </source>
</reference>
<evidence type="ECO:0000256" key="2">
    <source>
        <dbReference type="SAM" id="Phobius"/>
    </source>
</evidence>
<sequence length="324" mass="36238">MRPLSVLQSVGLSLLASQYLVVPASAEYVNATWPPAHYSWVVTSDGFKNQSQEAQFQSESYSGHFCRDRKIPAGVQRVLFPTVRGKLGFNATRSDANNWMVSLVFDDLRKQGTNESSIAKSSSNWDWNKHERNDMLYCSDRLTGIQEMPFDSTSWADSKRHGVSTSFFSGFNATLGIEMIRHEPGSNSDKNITTVVRQCTFIQFVQREYLRYGGPCNNQPSPASNTTFNQPWPEAGGTSPPSVQFEIWATFGIVLTAVSIIGVAALYLRWRRKRLRKLNRGPERPVHAAAAARLEQQEQFVPAPDYTTANGGVALPTYDEATRK</sequence>
<keyword evidence="2" id="KW-0472">Membrane</keyword>
<dbReference type="OrthoDB" id="4958950at2759"/>
<dbReference type="AlphaFoldDB" id="A0A179F980"/>
<evidence type="ECO:0000256" key="1">
    <source>
        <dbReference type="SAM" id="MobiDB-lite"/>
    </source>
</evidence>
<dbReference type="Proteomes" id="UP000078397">
    <property type="component" value="Unassembled WGS sequence"/>
</dbReference>
<feature type="chain" id="PRO_5008101451" evidence="3">
    <location>
        <begin position="27"/>
        <end position="324"/>
    </location>
</feature>
<evidence type="ECO:0000256" key="3">
    <source>
        <dbReference type="SAM" id="SignalP"/>
    </source>
</evidence>
<accession>A0A179F980</accession>
<feature type="signal peptide" evidence="3">
    <location>
        <begin position="1"/>
        <end position="26"/>
    </location>
</feature>
<feature type="transmembrane region" description="Helical" evidence="2">
    <location>
        <begin position="247"/>
        <end position="268"/>
    </location>
</feature>
<comment type="caution">
    <text evidence="4">The sequence shown here is derived from an EMBL/GenBank/DDBJ whole genome shotgun (WGS) entry which is preliminary data.</text>
</comment>
<keyword evidence="2" id="KW-1133">Transmembrane helix</keyword>
<gene>
    <name evidence="4" type="ORF">VFPPC_14190</name>
</gene>
<proteinExistence type="predicted"/>
<evidence type="ECO:0000313" key="5">
    <source>
        <dbReference type="Proteomes" id="UP000078397"/>
    </source>
</evidence>
<keyword evidence="5" id="KW-1185">Reference proteome</keyword>
<dbReference type="KEGG" id="pchm:VFPPC_14190"/>
<dbReference type="EMBL" id="LSBJ02000007">
    <property type="protein sequence ID" value="OAQ62075.1"/>
    <property type="molecule type" value="Genomic_DNA"/>
</dbReference>
<dbReference type="GeneID" id="28855954"/>